<dbReference type="Proteomes" id="UP000246104">
    <property type="component" value="Unassembled WGS sequence"/>
</dbReference>
<organism evidence="1 2">
    <name type="scientific">Candidatus Cerribacteria bacterium 'Amazon FNV 2010 28 9'</name>
    <dbReference type="NCBI Taxonomy" id="2081795"/>
    <lineage>
        <taxon>Bacteria</taxon>
        <taxon>Candidatus Cerribacteria</taxon>
    </lineage>
</organism>
<accession>A0A317JNC2</accession>
<protein>
    <submittedName>
        <fullName evidence="1">Uncharacterized protein</fullName>
    </submittedName>
</protein>
<dbReference type="AlphaFoldDB" id="A0A317JNC2"/>
<proteinExistence type="predicted"/>
<sequence>MPFAKESFTLRGLMNLILHQGDEVTISRANDGSGRWVVRNKTTSKEIKLSGQDYERYRNKLTSRRPRK</sequence>
<gene>
    <name evidence="1" type="ORF">C5B42_03945</name>
</gene>
<comment type="caution">
    <text evidence="1">The sequence shown here is derived from an EMBL/GenBank/DDBJ whole genome shotgun (WGS) entry which is preliminary data.</text>
</comment>
<evidence type="ECO:0000313" key="1">
    <source>
        <dbReference type="EMBL" id="PWU23110.1"/>
    </source>
</evidence>
<name>A0A317JNC2_9BACT</name>
<dbReference type="EMBL" id="PSRQ01000045">
    <property type="protein sequence ID" value="PWU23110.1"/>
    <property type="molecule type" value="Genomic_DNA"/>
</dbReference>
<evidence type="ECO:0000313" key="2">
    <source>
        <dbReference type="Proteomes" id="UP000246104"/>
    </source>
</evidence>
<reference evidence="1 2" key="1">
    <citation type="submission" date="2018-02" db="EMBL/GenBank/DDBJ databases">
        <title>Genomic Reconstructions from Amazon Rainforest and Pasture Soil Reveal Novel Insights into the Physiology of Candidate Phyla in Tropical Sites.</title>
        <authorList>
            <person name="Kroeger M.E."/>
            <person name="Delmont T."/>
            <person name="Eren A.M."/>
            <person name="Guo J."/>
            <person name="Meyer K.M."/>
            <person name="Khan K."/>
            <person name="Rodrigues J.L.M."/>
            <person name="Bohannan B.J.M."/>
            <person name="Tringe S."/>
            <person name="Borges C.D."/>
            <person name="Tiedje J."/>
            <person name="Tsai S.M."/>
            <person name="Nusslein K."/>
        </authorList>
    </citation>
    <scope>NUCLEOTIDE SEQUENCE [LARGE SCALE GENOMIC DNA]</scope>
    <source>
        <strain evidence="1">Amazon FNV 2010 28 9</strain>
    </source>
</reference>